<dbReference type="RefSeq" id="WP_183276793.1">
    <property type="nucleotide sequence ID" value="NZ_BLZR01000001.1"/>
</dbReference>
<evidence type="ECO:0000313" key="3">
    <source>
        <dbReference type="Proteomes" id="UP000580568"/>
    </source>
</evidence>
<evidence type="ECO:0000259" key="1">
    <source>
        <dbReference type="Pfam" id="PF05239"/>
    </source>
</evidence>
<accession>A0A6V8SEY4</accession>
<evidence type="ECO:0000313" key="2">
    <source>
        <dbReference type="EMBL" id="GFP75276.1"/>
    </source>
</evidence>
<keyword evidence="3" id="KW-1185">Reference proteome</keyword>
<gene>
    <name evidence="2" type="ORF">bsdtw1_01349</name>
</gene>
<protein>
    <recommendedName>
        <fullName evidence="1">PRC-barrel domain-containing protein</fullName>
    </recommendedName>
</protein>
<feature type="domain" description="PRC-barrel" evidence="1">
    <location>
        <begin position="3"/>
        <end position="65"/>
    </location>
</feature>
<proteinExistence type="predicted"/>
<dbReference type="SUPFAM" id="SSF50346">
    <property type="entry name" value="PRC-barrel domain"/>
    <property type="match status" value="2"/>
</dbReference>
<dbReference type="EMBL" id="BLZR01000001">
    <property type="protein sequence ID" value="GFP75276.1"/>
    <property type="molecule type" value="Genomic_DNA"/>
</dbReference>
<name>A0A6V8SEY4_9CLOT</name>
<dbReference type="AlphaFoldDB" id="A0A6V8SEY4"/>
<reference evidence="2 3" key="1">
    <citation type="submission" date="2020-07" db="EMBL/GenBank/DDBJ databases">
        <title>A new beta-1,3-glucan-decomposing anaerobic bacterium isolated from anoxic soil subjected to biological soil disinfestation.</title>
        <authorList>
            <person name="Ueki A."/>
            <person name="Tonouchi A."/>
        </authorList>
    </citation>
    <scope>NUCLEOTIDE SEQUENCE [LARGE SCALE GENOMIC DNA]</scope>
    <source>
        <strain evidence="2 3">TW1</strain>
    </source>
</reference>
<dbReference type="InterPro" id="IPR011033">
    <property type="entry name" value="PRC_barrel-like_sf"/>
</dbReference>
<sequence length="165" mass="18843">MQRIKDFEYMNAYNIQGKKLGSIKEIYIDFFNGKLKGFEVNRRGLKKENFIDIQDIITLNKSLIFDKFSKAQGLPFCKIKSMDVVDKCGEIVGVVEDIVIDPSDYTIKGLIISSGFINKLIKGKNIVLLSQIILGEKFILYYGSYNVLLKSMPHSFTKGDCYEET</sequence>
<dbReference type="InterPro" id="IPR027275">
    <property type="entry name" value="PRC-brl_dom"/>
</dbReference>
<dbReference type="Proteomes" id="UP000580568">
    <property type="component" value="Unassembled WGS sequence"/>
</dbReference>
<dbReference type="Gene3D" id="2.30.30.240">
    <property type="entry name" value="PRC-barrel domain"/>
    <property type="match status" value="2"/>
</dbReference>
<feature type="domain" description="PRC-barrel" evidence="1">
    <location>
        <begin position="77"/>
        <end position="117"/>
    </location>
</feature>
<comment type="caution">
    <text evidence="2">The sequence shown here is derived from an EMBL/GenBank/DDBJ whole genome shotgun (WGS) entry which is preliminary data.</text>
</comment>
<dbReference type="Pfam" id="PF05239">
    <property type="entry name" value="PRC"/>
    <property type="match status" value="2"/>
</dbReference>
<organism evidence="2 3">
    <name type="scientific">Clostridium fungisolvens</name>
    <dbReference type="NCBI Taxonomy" id="1604897"/>
    <lineage>
        <taxon>Bacteria</taxon>
        <taxon>Bacillati</taxon>
        <taxon>Bacillota</taxon>
        <taxon>Clostridia</taxon>
        <taxon>Eubacteriales</taxon>
        <taxon>Clostridiaceae</taxon>
        <taxon>Clostridium</taxon>
    </lineage>
</organism>